<reference evidence="2" key="1">
    <citation type="journal article" date="2022" name="bioRxiv">
        <title>Sequencing and chromosome-scale assembly of the giantPleurodeles waltlgenome.</title>
        <authorList>
            <person name="Brown T."/>
            <person name="Elewa A."/>
            <person name="Iarovenko S."/>
            <person name="Subramanian E."/>
            <person name="Araus A.J."/>
            <person name="Petzold A."/>
            <person name="Susuki M."/>
            <person name="Suzuki K.-i.T."/>
            <person name="Hayashi T."/>
            <person name="Toyoda A."/>
            <person name="Oliveira C."/>
            <person name="Osipova E."/>
            <person name="Leigh N.D."/>
            <person name="Simon A."/>
            <person name="Yun M.H."/>
        </authorList>
    </citation>
    <scope>NUCLEOTIDE SEQUENCE</scope>
    <source>
        <strain evidence="2">20211129_DDA</strain>
        <tissue evidence="2">Liver</tissue>
    </source>
</reference>
<evidence type="ECO:0000313" key="2">
    <source>
        <dbReference type="EMBL" id="KAJ1105912.1"/>
    </source>
</evidence>
<gene>
    <name evidence="2" type="ORF">NDU88_003315</name>
</gene>
<evidence type="ECO:0008006" key="4">
    <source>
        <dbReference type="Google" id="ProtNLM"/>
    </source>
</evidence>
<proteinExistence type="predicted"/>
<keyword evidence="3" id="KW-1185">Reference proteome</keyword>
<feature type="signal peptide" evidence="1">
    <location>
        <begin position="1"/>
        <end position="17"/>
    </location>
</feature>
<feature type="chain" id="PRO_5043798577" description="Secreted protein" evidence="1">
    <location>
        <begin position="18"/>
        <end position="104"/>
    </location>
</feature>
<keyword evidence="1" id="KW-0732">Signal</keyword>
<accession>A0AAV7MQU8</accession>
<organism evidence="2 3">
    <name type="scientific">Pleurodeles waltl</name>
    <name type="common">Iberian ribbed newt</name>
    <dbReference type="NCBI Taxonomy" id="8319"/>
    <lineage>
        <taxon>Eukaryota</taxon>
        <taxon>Metazoa</taxon>
        <taxon>Chordata</taxon>
        <taxon>Craniata</taxon>
        <taxon>Vertebrata</taxon>
        <taxon>Euteleostomi</taxon>
        <taxon>Amphibia</taxon>
        <taxon>Batrachia</taxon>
        <taxon>Caudata</taxon>
        <taxon>Salamandroidea</taxon>
        <taxon>Salamandridae</taxon>
        <taxon>Pleurodelinae</taxon>
        <taxon>Pleurodeles</taxon>
    </lineage>
</organism>
<dbReference type="EMBL" id="JANPWB010000013">
    <property type="protein sequence ID" value="KAJ1105912.1"/>
    <property type="molecule type" value="Genomic_DNA"/>
</dbReference>
<evidence type="ECO:0000256" key="1">
    <source>
        <dbReference type="SAM" id="SignalP"/>
    </source>
</evidence>
<name>A0AAV7MQU8_PLEWA</name>
<dbReference type="Proteomes" id="UP001066276">
    <property type="component" value="Chromosome 9"/>
</dbReference>
<evidence type="ECO:0000313" key="3">
    <source>
        <dbReference type="Proteomes" id="UP001066276"/>
    </source>
</evidence>
<comment type="caution">
    <text evidence="2">The sequence shown here is derived from an EMBL/GenBank/DDBJ whole genome shotgun (WGS) entry which is preliminary data.</text>
</comment>
<protein>
    <recommendedName>
        <fullName evidence="4">Secreted protein</fullName>
    </recommendedName>
</protein>
<dbReference type="AlphaFoldDB" id="A0AAV7MQU8"/>
<sequence length="104" mass="11078">MWGRGCGLVPRLALVRAVPSPWNSCTAAEVRRGFLLPAGGPFEGLKDKRRTGPDQVRLVSRCRTSRPIGGVPHVADEACLIPWECLGGNLAEVLGAEVLGTDTD</sequence>